<feature type="coiled-coil region" evidence="2">
    <location>
        <begin position="183"/>
        <end position="210"/>
    </location>
</feature>
<name>A0A2T6ZYV9_TUBBO</name>
<reference evidence="6 7" key="1">
    <citation type="submission" date="2017-04" db="EMBL/GenBank/DDBJ databases">
        <title>Draft genome sequence of Tuber borchii Vittad., a whitish edible truffle.</title>
        <authorList>
            <consortium name="DOE Joint Genome Institute"/>
            <person name="Murat C."/>
            <person name="Kuo A."/>
            <person name="Barry K.W."/>
            <person name="Clum A."/>
            <person name="Dockter R.B."/>
            <person name="Fauchery L."/>
            <person name="Iotti M."/>
            <person name="Kohler A."/>
            <person name="Labutti K."/>
            <person name="Lindquist E.A."/>
            <person name="Lipzen A."/>
            <person name="Ohm R.A."/>
            <person name="Wang M."/>
            <person name="Grigoriev I.V."/>
            <person name="Zambonelli A."/>
            <person name="Martin F.M."/>
        </authorList>
    </citation>
    <scope>NUCLEOTIDE SEQUENCE [LARGE SCALE GENOMIC DNA]</scope>
    <source>
        <strain evidence="6 7">Tbo3840</strain>
    </source>
</reference>
<dbReference type="Pfam" id="PF04548">
    <property type="entry name" value="AIG1"/>
    <property type="match status" value="1"/>
</dbReference>
<feature type="compositionally biased region" description="Polar residues" evidence="3">
    <location>
        <begin position="384"/>
        <end position="397"/>
    </location>
</feature>
<organism evidence="6 7">
    <name type="scientific">Tuber borchii</name>
    <name type="common">White truffle</name>
    <dbReference type="NCBI Taxonomy" id="42251"/>
    <lineage>
        <taxon>Eukaryota</taxon>
        <taxon>Fungi</taxon>
        <taxon>Dikarya</taxon>
        <taxon>Ascomycota</taxon>
        <taxon>Pezizomycotina</taxon>
        <taxon>Pezizomycetes</taxon>
        <taxon>Pezizales</taxon>
        <taxon>Tuberaceae</taxon>
        <taxon>Tuber</taxon>
    </lineage>
</organism>
<dbReference type="Proteomes" id="UP000244722">
    <property type="component" value="Unassembled WGS sequence"/>
</dbReference>
<feature type="transmembrane region" description="Helical" evidence="4">
    <location>
        <begin position="326"/>
        <end position="359"/>
    </location>
</feature>
<keyword evidence="4" id="KW-0812">Transmembrane</keyword>
<keyword evidence="7" id="KW-1185">Reference proteome</keyword>
<keyword evidence="1" id="KW-0547">Nucleotide-binding</keyword>
<dbReference type="GO" id="GO:0005525">
    <property type="term" value="F:GTP binding"/>
    <property type="evidence" value="ECO:0007669"/>
    <property type="project" value="InterPro"/>
</dbReference>
<evidence type="ECO:0000256" key="2">
    <source>
        <dbReference type="SAM" id="Coils"/>
    </source>
</evidence>
<dbReference type="InterPro" id="IPR006703">
    <property type="entry name" value="G_AIG1"/>
</dbReference>
<evidence type="ECO:0000259" key="5">
    <source>
        <dbReference type="Pfam" id="PF04548"/>
    </source>
</evidence>
<evidence type="ECO:0000313" key="6">
    <source>
        <dbReference type="EMBL" id="PUU80651.1"/>
    </source>
</evidence>
<keyword evidence="4" id="KW-0472">Membrane</keyword>
<evidence type="ECO:0000313" key="7">
    <source>
        <dbReference type="Proteomes" id="UP000244722"/>
    </source>
</evidence>
<gene>
    <name evidence="6" type="ORF">B9Z19DRAFT_1078933</name>
</gene>
<sequence length="441" mass="49348">MPPETDPAVSVTREVGVYKTTLDGQEMLLVDTPGFEDNKTSNLEILQKICEYILQMANNPACVIHGAVYVHNVATSRWLAGDERTWAILKALCGDSAMGNVVVATTRWPADHQEEDYEKLEKRNLEDYWGGILDTVRLTKNDVQNSRSVIRMLLGVRPRIFQAQWELSNGNTPSDTSAGRIAITEGEEALSKAEREKEYALAELERVSLQVEPSRDAPRLTPPPPPPPPGTRGHNATDFKKEMDSLLLRLESAINANKSQLTKIKSSEKTLQEEILQVQALLREKEDLLKRYHQLRRKIESFDKLNATLRTLHRPIAVRKISMKNLLAMLVVGGAVVVEIGSMNFPFYGFAACGVMLLYKGVAARMKSRNANPTPPPRRRRDTGSQASRNVVQTSCVEPQIPTMNIAEEGDSQEKGGPAPQEPPLPPTAQRRSSWFSFWWT</sequence>
<evidence type="ECO:0000256" key="3">
    <source>
        <dbReference type="SAM" id="MobiDB-lite"/>
    </source>
</evidence>
<keyword evidence="2" id="KW-0175">Coiled coil</keyword>
<accession>A0A2T6ZYV9</accession>
<dbReference type="EMBL" id="NESQ01000060">
    <property type="protein sequence ID" value="PUU80651.1"/>
    <property type="molecule type" value="Genomic_DNA"/>
</dbReference>
<feature type="coiled-coil region" evidence="2">
    <location>
        <begin position="264"/>
        <end position="305"/>
    </location>
</feature>
<keyword evidence="4" id="KW-1133">Transmembrane helix</keyword>
<feature type="region of interest" description="Disordered" evidence="3">
    <location>
        <begin position="210"/>
        <end position="237"/>
    </location>
</feature>
<evidence type="ECO:0000256" key="4">
    <source>
        <dbReference type="SAM" id="Phobius"/>
    </source>
</evidence>
<dbReference type="SUPFAM" id="SSF52540">
    <property type="entry name" value="P-loop containing nucleoside triphosphate hydrolases"/>
    <property type="match status" value="1"/>
</dbReference>
<comment type="caution">
    <text evidence="6">The sequence shown here is derived from an EMBL/GenBank/DDBJ whole genome shotgun (WGS) entry which is preliminary data.</text>
</comment>
<dbReference type="Gene3D" id="3.40.50.300">
    <property type="entry name" value="P-loop containing nucleotide triphosphate hydrolases"/>
    <property type="match status" value="1"/>
</dbReference>
<dbReference type="InterPro" id="IPR027417">
    <property type="entry name" value="P-loop_NTPase"/>
</dbReference>
<dbReference type="AlphaFoldDB" id="A0A2T6ZYV9"/>
<dbReference type="OrthoDB" id="8954335at2759"/>
<feature type="domain" description="AIG1-type G" evidence="5">
    <location>
        <begin position="9"/>
        <end position="109"/>
    </location>
</feature>
<feature type="compositionally biased region" description="Pro residues" evidence="3">
    <location>
        <begin position="220"/>
        <end position="230"/>
    </location>
</feature>
<feature type="region of interest" description="Disordered" evidence="3">
    <location>
        <begin position="368"/>
        <end position="433"/>
    </location>
</feature>
<protein>
    <recommendedName>
        <fullName evidence="5">AIG1-type G domain-containing protein</fullName>
    </recommendedName>
</protein>
<evidence type="ECO:0000256" key="1">
    <source>
        <dbReference type="ARBA" id="ARBA00022741"/>
    </source>
</evidence>
<proteinExistence type="predicted"/>